<dbReference type="AlphaFoldDB" id="A0A8S1QAJ3"/>
<gene>
    <name evidence="1" type="ORF">PSON_ATCC_30995.1.T1000178</name>
</gene>
<dbReference type="EMBL" id="CAJJDN010000100">
    <property type="protein sequence ID" value="CAD8112383.1"/>
    <property type="molecule type" value="Genomic_DNA"/>
</dbReference>
<name>A0A8S1QAJ3_9CILI</name>
<protein>
    <submittedName>
        <fullName evidence="1">Uncharacterized protein</fullName>
    </submittedName>
</protein>
<dbReference type="Proteomes" id="UP000692954">
    <property type="component" value="Unassembled WGS sequence"/>
</dbReference>
<comment type="caution">
    <text evidence="1">The sequence shown here is derived from an EMBL/GenBank/DDBJ whole genome shotgun (WGS) entry which is preliminary data.</text>
</comment>
<organism evidence="1 2">
    <name type="scientific">Paramecium sonneborni</name>
    <dbReference type="NCBI Taxonomy" id="65129"/>
    <lineage>
        <taxon>Eukaryota</taxon>
        <taxon>Sar</taxon>
        <taxon>Alveolata</taxon>
        <taxon>Ciliophora</taxon>
        <taxon>Intramacronucleata</taxon>
        <taxon>Oligohymenophorea</taxon>
        <taxon>Peniculida</taxon>
        <taxon>Parameciidae</taxon>
        <taxon>Paramecium</taxon>
    </lineage>
</organism>
<evidence type="ECO:0000313" key="2">
    <source>
        <dbReference type="Proteomes" id="UP000692954"/>
    </source>
</evidence>
<reference evidence="1" key="1">
    <citation type="submission" date="2021-01" db="EMBL/GenBank/DDBJ databases">
        <authorList>
            <consortium name="Genoscope - CEA"/>
            <person name="William W."/>
        </authorList>
    </citation>
    <scope>NUCLEOTIDE SEQUENCE</scope>
</reference>
<evidence type="ECO:0000313" key="1">
    <source>
        <dbReference type="EMBL" id="CAD8112383.1"/>
    </source>
</evidence>
<sequence length="71" mass="8465">MVMIIQNVIFVVQQQRFDSIIQKRKIQQIGLNQKLDNILLKPDKSIKLDHLWLQDIFIKSMFQPKVKTSNE</sequence>
<accession>A0A8S1QAJ3</accession>
<proteinExistence type="predicted"/>
<keyword evidence="2" id="KW-1185">Reference proteome</keyword>